<dbReference type="EMBL" id="JALNTZ010000010">
    <property type="protein sequence ID" value="KAJ3640035.1"/>
    <property type="molecule type" value="Genomic_DNA"/>
</dbReference>
<feature type="compositionally biased region" description="Basic and acidic residues" evidence="1">
    <location>
        <begin position="72"/>
        <end position="83"/>
    </location>
</feature>
<evidence type="ECO:0000256" key="1">
    <source>
        <dbReference type="SAM" id="MobiDB-lite"/>
    </source>
</evidence>
<sequence>MQTASYYYRHSVGAGDRFRSTHNIRYAVAANNQQIRDPDPTESGPAAGRTSEGVRTSRPSQLNKGRGWATTVRKDPQVKRSAP</sequence>
<protein>
    <submittedName>
        <fullName evidence="2">Uncharacterized protein</fullName>
    </submittedName>
</protein>
<accession>A0AA38HLB4</accession>
<comment type="caution">
    <text evidence="2">The sequence shown here is derived from an EMBL/GenBank/DDBJ whole genome shotgun (WGS) entry which is preliminary data.</text>
</comment>
<dbReference type="AlphaFoldDB" id="A0AA38HLB4"/>
<feature type="compositionally biased region" description="Polar residues" evidence="1">
    <location>
        <begin position="53"/>
        <end position="63"/>
    </location>
</feature>
<feature type="region of interest" description="Disordered" evidence="1">
    <location>
        <begin position="31"/>
        <end position="83"/>
    </location>
</feature>
<dbReference type="Proteomes" id="UP001168821">
    <property type="component" value="Unassembled WGS sequence"/>
</dbReference>
<organism evidence="2 3">
    <name type="scientific">Zophobas morio</name>
    <dbReference type="NCBI Taxonomy" id="2755281"/>
    <lineage>
        <taxon>Eukaryota</taxon>
        <taxon>Metazoa</taxon>
        <taxon>Ecdysozoa</taxon>
        <taxon>Arthropoda</taxon>
        <taxon>Hexapoda</taxon>
        <taxon>Insecta</taxon>
        <taxon>Pterygota</taxon>
        <taxon>Neoptera</taxon>
        <taxon>Endopterygota</taxon>
        <taxon>Coleoptera</taxon>
        <taxon>Polyphaga</taxon>
        <taxon>Cucujiformia</taxon>
        <taxon>Tenebrionidae</taxon>
        <taxon>Zophobas</taxon>
    </lineage>
</organism>
<reference evidence="2" key="1">
    <citation type="journal article" date="2023" name="G3 (Bethesda)">
        <title>Whole genome assemblies of Zophobas morio and Tenebrio molitor.</title>
        <authorList>
            <person name="Kaur S."/>
            <person name="Stinson S.A."/>
            <person name="diCenzo G.C."/>
        </authorList>
    </citation>
    <scope>NUCLEOTIDE SEQUENCE</scope>
    <source>
        <strain evidence="2">QUZm001</strain>
    </source>
</reference>
<keyword evidence="3" id="KW-1185">Reference proteome</keyword>
<gene>
    <name evidence="2" type="ORF">Zmor_003355</name>
</gene>
<evidence type="ECO:0000313" key="3">
    <source>
        <dbReference type="Proteomes" id="UP001168821"/>
    </source>
</evidence>
<evidence type="ECO:0000313" key="2">
    <source>
        <dbReference type="EMBL" id="KAJ3640035.1"/>
    </source>
</evidence>
<proteinExistence type="predicted"/>
<name>A0AA38HLB4_9CUCU</name>